<sequence>MEPSRPGVVNEASRVRGPLIQSGVVHGDIHVHHVRTEVVPRQLPPAPAHFTGRSAEMAALTTALLAEPTRDEPTLAVVTGPGGVGKTALALRWLHSEQSRFTGGQLYADLAAHGPQGPASPGELLGGLLLGLGVPAGELPAQVADRAALYRSLTADKVIAVLLDDAASSSQVKALLPASRHSAVVVTSRRRLAGLIASGGRMVPVDALPPDAAVELLSRAVGRERVDGEPVPAREVALLCGGMPIALHITAARLVVRPHRRLATVATELTDERRRLRALVAEDGELSVAATFDLSYRWLPPAAARLYRRLGLHPGVDFDRAAAAALLGESEADAEDLLGVLVEANLVADTASDRYRFHDLLRLHARRQAEREDDEEDRRAALRSVVVWFLDRAVAADRVVTPLRPHLGKRYHVPASESFPTRASALDWLERELPNLMACQRTAVAHRWHDLVWQFYEAMWGLFLHRGHYEQWTSAGAPAVEAAVRCGDAVAEVRMLIQSAALHTRLGHPSAAVAPYRRALRRAREIGDWQGEATALEGIGAAEHALGRLDEAMTCYRRSLALNESHGRHRGVALLLCYLGHALVDVGDHAAAADHFRRAADHATTVGDRHCWAQAVVGLGTALAASGSVADAIARMEHGLAELPAAETAALRVPVLEKLAELKQRTGDRSAARQHWQEALDICTTLADPRADAIRSRLGPAD</sequence>
<dbReference type="SUPFAM" id="SSF52540">
    <property type="entry name" value="P-loop containing nucleoside triphosphate hydrolases"/>
    <property type="match status" value="1"/>
</dbReference>
<protein>
    <submittedName>
        <fullName evidence="3">Tetratricopeptide repeat protein</fullName>
    </submittedName>
</protein>
<dbReference type="Gene3D" id="3.40.50.300">
    <property type="entry name" value="P-loop containing nucleotide triphosphate hydrolases"/>
    <property type="match status" value="1"/>
</dbReference>
<feature type="domain" description="Orc1-like AAA ATPase" evidence="2">
    <location>
        <begin position="50"/>
        <end position="134"/>
    </location>
</feature>
<dbReference type="SMART" id="SM00028">
    <property type="entry name" value="TPR"/>
    <property type="match status" value="4"/>
</dbReference>
<gene>
    <name evidence="3" type="ORF">DFJ66_8114</name>
</gene>
<evidence type="ECO:0000313" key="4">
    <source>
        <dbReference type="Proteomes" id="UP000272729"/>
    </source>
</evidence>
<organism evidence="3 4">
    <name type="scientific">Saccharothrix variisporea</name>
    <dbReference type="NCBI Taxonomy" id="543527"/>
    <lineage>
        <taxon>Bacteria</taxon>
        <taxon>Bacillati</taxon>
        <taxon>Actinomycetota</taxon>
        <taxon>Actinomycetes</taxon>
        <taxon>Pseudonocardiales</taxon>
        <taxon>Pseudonocardiaceae</taxon>
        <taxon>Saccharothrix</taxon>
    </lineage>
</organism>
<dbReference type="InterPro" id="IPR036388">
    <property type="entry name" value="WH-like_DNA-bd_sf"/>
</dbReference>
<dbReference type="Pfam" id="PF13424">
    <property type="entry name" value="TPR_12"/>
    <property type="match status" value="1"/>
</dbReference>
<dbReference type="Proteomes" id="UP000272729">
    <property type="component" value="Unassembled WGS sequence"/>
</dbReference>
<comment type="caution">
    <text evidence="3">The sequence shown here is derived from an EMBL/GenBank/DDBJ whole genome shotgun (WGS) entry which is preliminary data.</text>
</comment>
<dbReference type="PRINTS" id="PR00364">
    <property type="entry name" value="DISEASERSIST"/>
</dbReference>
<dbReference type="InterPro" id="IPR027417">
    <property type="entry name" value="P-loop_NTPase"/>
</dbReference>
<dbReference type="InterPro" id="IPR011990">
    <property type="entry name" value="TPR-like_helical_dom_sf"/>
</dbReference>
<dbReference type="GO" id="GO:0043531">
    <property type="term" value="F:ADP binding"/>
    <property type="evidence" value="ECO:0007669"/>
    <property type="project" value="InterPro"/>
</dbReference>
<dbReference type="PANTHER" id="PTHR47691:SF3">
    <property type="entry name" value="HTH-TYPE TRANSCRIPTIONAL REGULATOR RV0890C-RELATED"/>
    <property type="match status" value="1"/>
</dbReference>
<reference evidence="3 4" key="1">
    <citation type="submission" date="2018-10" db="EMBL/GenBank/DDBJ databases">
        <title>Sequencing the genomes of 1000 actinobacteria strains.</title>
        <authorList>
            <person name="Klenk H.-P."/>
        </authorList>
    </citation>
    <scope>NUCLEOTIDE SEQUENCE [LARGE SCALE GENOMIC DNA]</scope>
    <source>
        <strain evidence="3 4">DSM 43911</strain>
    </source>
</reference>
<keyword evidence="4" id="KW-1185">Reference proteome</keyword>
<dbReference type="PANTHER" id="PTHR47691">
    <property type="entry name" value="REGULATOR-RELATED"/>
    <property type="match status" value="1"/>
</dbReference>
<evidence type="ECO:0000259" key="2">
    <source>
        <dbReference type="Pfam" id="PF13191"/>
    </source>
</evidence>
<dbReference type="Gene3D" id="1.25.40.10">
    <property type="entry name" value="Tetratricopeptide repeat domain"/>
    <property type="match status" value="1"/>
</dbReference>
<dbReference type="PROSITE" id="PS50005">
    <property type="entry name" value="TPR"/>
    <property type="match status" value="1"/>
</dbReference>
<accession>A0A495XNG5</accession>
<dbReference type="AlphaFoldDB" id="A0A495XNG5"/>
<dbReference type="SUPFAM" id="SSF48452">
    <property type="entry name" value="TPR-like"/>
    <property type="match status" value="1"/>
</dbReference>
<dbReference type="EMBL" id="RBXR01000001">
    <property type="protein sequence ID" value="RKT74745.1"/>
    <property type="molecule type" value="Genomic_DNA"/>
</dbReference>
<dbReference type="RefSeq" id="WP_397556265.1">
    <property type="nucleotide sequence ID" value="NZ_JBIUBA010000006.1"/>
</dbReference>
<feature type="repeat" description="TPR" evidence="1">
    <location>
        <begin position="533"/>
        <end position="566"/>
    </location>
</feature>
<dbReference type="Pfam" id="PF13191">
    <property type="entry name" value="AAA_16"/>
    <property type="match status" value="1"/>
</dbReference>
<keyword evidence="1" id="KW-0802">TPR repeat</keyword>
<evidence type="ECO:0000256" key="1">
    <source>
        <dbReference type="PROSITE-ProRule" id="PRU00339"/>
    </source>
</evidence>
<proteinExistence type="predicted"/>
<dbReference type="Gene3D" id="1.10.10.10">
    <property type="entry name" value="Winged helix-like DNA-binding domain superfamily/Winged helix DNA-binding domain"/>
    <property type="match status" value="1"/>
</dbReference>
<dbReference type="InterPro" id="IPR041664">
    <property type="entry name" value="AAA_16"/>
</dbReference>
<dbReference type="InterPro" id="IPR019734">
    <property type="entry name" value="TPR_rpt"/>
</dbReference>
<evidence type="ECO:0000313" key="3">
    <source>
        <dbReference type="EMBL" id="RKT74745.1"/>
    </source>
</evidence>
<name>A0A495XNG5_9PSEU</name>